<dbReference type="EMBL" id="JAOQAZ010000009">
    <property type="protein sequence ID" value="KAJ4264048.1"/>
    <property type="molecule type" value="Genomic_DNA"/>
</dbReference>
<feature type="region of interest" description="Disordered" evidence="1">
    <location>
        <begin position="132"/>
        <end position="181"/>
    </location>
</feature>
<keyword evidence="3" id="KW-1185">Reference proteome</keyword>
<feature type="compositionally biased region" description="Polar residues" evidence="1">
    <location>
        <begin position="134"/>
        <end position="147"/>
    </location>
</feature>
<gene>
    <name evidence="2" type="ORF">NW762_006087</name>
</gene>
<dbReference type="Proteomes" id="UP001152049">
    <property type="component" value="Unassembled WGS sequence"/>
</dbReference>
<dbReference type="AlphaFoldDB" id="A0A9W8VER1"/>
<evidence type="ECO:0000313" key="3">
    <source>
        <dbReference type="Proteomes" id="UP001152049"/>
    </source>
</evidence>
<name>A0A9W8VER1_9HYPO</name>
<feature type="region of interest" description="Disordered" evidence="1">
    <location>
        <begin position="297"/>
        <end position="329"/>
    </location>
</feature>
<sequence length="364" mass="40388">MPLSGKADEPSSLRNVNPVLSKRLEIAAGEDTNVGSVLKKAIESAPLFKKKPFGIFKTFDKGLLGRYDTTTHLVAAPGDEGYLAVNIASFAAEQRCVILAAIPQPLVQRHGLNSRRRLLHFVERSLDKILGMNLSPNPSDGYDNNSPREAYPSHQDPPRSKSQHVPTTYQPAQRGKMSVAPIAQPQGIYGVNKHYEHREMVVASFSGEQDIQGGLTTAKETNKTFWPVDDTTERILSSEFLSQSHLATSRPMHEQLDHETRILTLNDFDYGLQNDIHTPHAVQESVWDATWAQDPTHQGLSAHLPPTPLVPLLSRQPPPPSSLPPPQSPYFYLPAHPAYPSATYHPTRTLSRRVAKDQNFRGVN</sequence>
<feature type="compositionally biased region" description="Pro residues" evidence="1">
    <location>
        <begin position="316"/>
        <end position="328"/>
    </location>
</feature>
<accession>A0A9W8VER1</accession>
<evidence type="ECO:0000256" key="1">
    <source>
        <dbReference type="SAM" id="MobiDB-lite"/>
    </source>
</evidence>
<evidence type="ECO:0000313" key="2">
    <source>
        <dbReference type="EMBL" id="KAJ4264048.1"/>
    </source>
</evidence>
<reference evidence="2" key="1">
    <citation type="submission" date="2022-09" db="EMBL/GenBank/DDBJ databases">
        <title>Fusarium specimens isolated from Avocado Roots.</title>
        <authorList>
            <person name="Stajich J."/>
            <person name="Roper C."/>
            <person name="Heimlech-Rivalta G."/>
        </authorList>
    </citation>
    <scope>NUCLEOTIDE SEQUENCE</scope>
    <source>
        <strain evidence="2">CF00136</strain>
    </source>
</reference>
<organism evidence="2 3">
    <name type="scientific">Fusarium torreyae</name>
    <dbReference type="NCBI Taxonomy" id="1237075"/>
    <lineage>
        <taxon>Eukaryota</taxon>
        <taxon>Fungi</taxon>
        <taxon>Dikarya</taxon>
        <taxon>Ascomycota</taxon>
        <taxon>Pezizomycotina</taxon>
        <taxon>Sordariomycetes</taxon>
        <taxon>Hypocreomycetidae</taxon>
        <taxon>Hypocreales</taxon>
        <taxon>Nectriaceae</taxon>
        <taxon>Fusarium</taxon>
    </lineage>
</organism>
<comment type="caution">
    <text evidence="2">The sequence shown here is derived from an EMBL/GenBank/DDBJ whole genome shotgun (WGS) entry which is preliminary data.</text>
</comment>
<protein>
    <submittedName>
        <fullName evidence="2">Uncharacterized protein</fullName>
    </submittedName>
</protein>
<dbReference type="OrthoDB" id="5039828at2759"/>
<proteinExistence type="predicted"/>